<dbReference type="AlphaFoldDB" id="A0A0J9XI33"/>
<evidence type="ECO:0000256" key="1">
    <source>
        <dbReference type="SAM" id="MobiDB-lite"/>
    </source>
</evidence>
<sequence>MIRSQANYTAVRLKYTTRNVLRSTHSRSNSTNASAATKKTGSCDDTYITAMFRSVVQSMGSAPQTLASEAQLDAFIKSLQETPYSGSLTPVLYTQIMRQLLSANDLAGAEHCNSVLTRRGIVPRPNDWPELLTLTHAEKTKQSALLLKIFQSGYPVNQSVKKMSAAEILAWLESSPATLNKTVADTWFYNMLLLACPESTPKNAHIIKNLFRKKLNSAALDQKDLYRTFLRSLAKGTFHKTVNRAYIQSFLGQISRMQLSRRETTARRFIYAIMRFDPAHRKKLLTMSFWVTLVRSQSGLDNEEIEKLVNSIGFRDPTPIYEAIILNTKDFQKCNRLYEKYFAPKMNASDHSVITPEKQMSLNVYSYIIKLLCNYSPKDAHEIARNPSVYEFEQLARGYFVGLLQARDYPRAIEYYQFLESKNRVTNNIWNLYVFALTKVGNVKLAVKLATEALHSSAKCKYSPPGTSFLTELLDSYNSRNVTSASPQTQPPASATDAPQAEVASTSNKADPFANFKPVVQPAKKPTRTEHPTPQWSYSPDDLQPSAYKLSIKTFRKVAQAMIYYQRTPLTRMPKKRYEYGQVRPVDRYRTDMVLYEPSNCITDGTDIDYAQSSASHRAERFPIKQITEFLKLGWYVNSENGASRNHPLTAAGMQLPPTTIMRLLLDIQFAKLWFQRKELITLIYTLAEVYPRRDKLSETITLHDNGTVYYQHDLFTTKLLSTLIALGYVKSPMAPWVTLALLSDLVDRYSLVVRPDQIQACLQDVMVQVHRNPHVPGELRRARWQARGFDSLQTLFDTFNSAWLGDKADDFREIIRKP</sequence>
<protein>
    <submittedName>
        <fullName evidence="2">Uncharacterized protein</fullName>
    </submittedName>
</protein>
<feature type="region of interest" description="Disordered" evidence="1">
    <location>
        <begin position="481"/>
        <end position="540"/>
    </location>
</feature>
<name>A0A0J9XI33_GEOCN</name>
<proteinExistence type="predicted"/>
<gene>
    <name evidence="2" type="ORF">BN980_GECA16s00323g</name>
</gene>
<evidence type="ECO:0000313" key="2">
    <source>
        <dbReference type="EMBL" id="CDO56611.1"/>
    </source>
</evidence>
<keyword evidence="3" id="KW-1185">Reference proteome</keyword>
<dbReference type="EMBL" id="CCBN010000016">
    <property type="protein sequence ID" value="CDO56611.1"/>
    <property type="molecule type" value="Genomic_DNA"/>
</dbReference>
<organism evidence="2 3">
    <name type="scientific">Geotrichum candidum</name>
    <name type="common">Oospora lactis</name>
    <name type="synonym">Dipodascus geotrichum</name>
    <dbReference type="NCBI Taxonomy" id="1173061"/>
    <lineage>
        <taxon>Eukaryota</taxon>
        <taxon>Fungi</taxon>
        <taxon>Dikarya</taxon>
        <taxon>Ascomycota</taxon>
        <taxon>Saccharomycotina</taxon>
        <taxon>Dipodascomycetes</taxon>
        <taxon>Dipodascales</taxon>
        <taxon>Dipodascaceae</taxon>
        <taxon>Geotrichum</taxon>
    </lineage>
</organism>
<comment type="caution">
    <text evidence="2">The sequence shown here is derived from an EMBL/GenBank/DDBJ whole genome shotgun (WGS) entry which is preliminary data.</text>
</comment>
<accession>A0A0J9XI33</accession>
<reference evidence="2" key="1">
    <citation type="submission" date="2014-03" db="EMBL/GenBank/DDBJ databases">
        <authorList>
            <person name="Casaregola S."/>
        </authorList>
    </citation>
    <scope>NUCLEOTIDE SEQUENCE [LARGE SCALE GENOMIC DNA]</scope>
    <source>
        <strain evidence="2">CLIB 918</strain>
    </source>
</reference>
<evidence type="ECO:0000313" key="3">
    <source>
        <dbReference type="Proteomes" id="UP000242525"/>
    </source>
</evidence>
<feature type="compositionally biased region" description="Polar residues" evidence="1">
    <location>
        <begin position="481"/>
        <end position="493"/>
    </location>
</feature>
<dbReference type="Proteomes" id="UP000242525">
    <property type="component" value="Unassembled WGS sequence"/>
</dbReference>